<organism evidence="2 3">
    <name type="scientific">Basidiobolus meristosporus CBS 931.73</name>
    <dbReference type="NCBI Taxonomy" id="1314790"/>
    <lineage>
        <taxon>Eukaryota</taxon>
        <taxon>Fungi</taxon>
        <taxon>Fungi incertae sedis</taxon>
        <taxon>Zoopagomycota</taxon>
        <taxon>Entomophthoromycotina</taxon>
        <taxon>Basidiobolomycetes</taxon>
        <taxon>Basidiobolales</taxon>
        <taxon>Basidiobolaceae</taxon>
        <taxon>Basidiobolus</taxon>
    </lineage>
</organism>
<protein>
    <submittedName>
        <fullName evidence="2">Uncharacterized protein</fullName>
    </submittedName>
</protein>
<gene>
    <name evidence="2" type="ORF">K493DRAFT_372364</name>
</gene>
<dbReference type="Gene3D" id="3.40.50.11350">
    <property type="match status" value="1"/>
</dbReference>
<name>A0A1Y1Z877_9FUNG</name>
<dbReference type="Proteomes" id="UP000193498">
    <property type="component" value="Unassembled WGS sequence"/>
</dbReference>
<evidence type="ECO:0000313" key="2">
    <source>
        <dbReference type="EMBL" id="ORY06207.1"/>
    </source>
</evidence>
<comment type="caution">
    <text evidence="2">The sequence shown here is derived from an EMBL/GenBank/DDBJ whole genome shotgun (WGS) entry which is preliminary data.</text>
</comment>
<dbReference type="AlphaFoldDB" id="A0A1Y1Z877"/>
<dbReference type="InParanoid" id="A0A1Y1Z877"/>
<sequence length="450" mass="51283">MKRFLTQCLHKASRYLRKYLLHGCIVLLFILGILVYNGNYVERFGTAHFDCSRLQEFPQLEYSGLTGDILEDDNAGKLDEFADSLQKRYNSIMELAETYSCPPTQTIAYVCGQDDLCGGVGDRIQGVISTFYLALLTNSLFHIEWSKPLPLQEFIVPNRTGIDWIGAGSTKALGSKIPVFDYGYPDSLQIIEDANSMNFLKSWSRYEHINIHSNQAFWVRLTKNNTWGAQAAKNYQLDQLPPSYLYTIASRLLLSTPSNKLQPYIDEITKQWKDKTAYKIGLHIRTGGEGAWDDPKRVDVSVAVGCFVDEAIAIYNDFAKNHPSPPMPIFFVATDSQHATDLLREQLGKFNYTVYTSHGNITHLDRAQEGNLFDDNVRTYADWFVLHQMDALVITRSGFSETVAAMTLKPTRRYVSGSQCKFTNFADVLSMDDWYPRYTWTDYTELGRIP</sequence>
<keyword evidence="1" id="KW-0472">Membrane</keyword>
<proteinExistence type="predicted"/>
<keyword evidence="1" id="KW-0812">Transmembrane</keyword>
<feature type="transmembrane region" description="Helical" evidence="1">
    <location>
        <begin position="20"/>
        <end position="38"/>
    </location>
</feature>
<evidence type="ECO:0000313" key="3">
    <source>
        <dbReference type="Proteomes" id="UP000193498"/>
    </source>
</evidence>
<evidence type="ECO:0000256" key="1">
    <source>
        <dbReference type="SAM" id="Phobius"/>
    </source>
</evidence>
<dbReference type="STRING" id="1314790.A0A1Y1Z877"/>
<dbReference type="EMBL" id="MCFE01000018">
    <property type="protein sequence ID" value="ORY06207.1"/>
    <property type="molecule type" value="Genomic_DNA"/>
</dbReference>
<dbReference type="OrthoDB" id="428346at2759"/>
<keyword evidence="1" id="KW-1133">Transmembrane helix</keyword>
<keyword evidence="3" id="KW-1185">Reference proteome</keyword>
<reference evidence="2 3" key="1">
    <citation type="submission" date="2016-07" db="EMBL/GenBank/DDBJ databases">
        <title>Pervasive Adenine N6-methylation of Active Genes in Fungi.</title>
        <authorList>
            <consortium name="DOE Joint Genome Institute"/>
            <person name="Mondo S.J."/>
            <person name="Dannebaum R.O."/>
            <person name="Kuo R.C."/>
            <person name="Labutti K."/>
            <person name="Haridas S."/>
            <person name="Kuo A."/>
            <person name="Salamov A."/>
            <person name="Ahrendt S.R."/>
            <person name="Lipzen A."/>
            <person name="Sullivan W."/>
            <person name="Andreopoulos W.B."/>
            <person name="Clum A."/>
            <person name="Lindquist E."/>
            <person name="Daum C."/>
            <person name="Ramamoorthy G.K."/>
            <person name="Gryganskyi A."/>
            <person name="Culley D."/>
            <person name="Magnuson J.K."/>
            <person name="James T.Y."/>
            <person name="O'Malley M.A."/>
            <person name="Stajich J.E."/>
            <person name="Spatafora J.W."/>
            <person name="Visel A."/>
            <person name="Grigoriev I.V."/>
        </authorList>
    </citation>
    <scope>NUCLEOTIDE SEQUENCE [LARGE SCALE GENOMIC DNA]</scope>
    <source>
        <strain evidence="2 3">CBS 931.73</strain>
    </source>
</reference>
<accession>A0A1Y1Z877</accession>